<evidence type="ECO:0000313" key="3">
    <source>
        <dbReference type="Proteomes" id="UP000053989"/>
    </source>
</evidence>
<sequence>MPTPSVPADPILSRIDWPDNAPRKRDNDRHDFMVARDDEADSGGRSRRVGAQSRVRNMWSRRLW</sequence>
<feature type="region of interest" description="Disordered" evidence="1">
    <location>
        <begin position="1"/>
        <end position="52"/>
    </location>
</feature>
<reference evidence="3" key="2">
    <citation type="submission" date="2015-01" db="EMBL/GenBank/DDBJ databases">
        <title>Evolutionary Origins and Diversification of the Mycorrhizal Mutualists.</title>
        <authorList>
            <consortium name="DOE Joint Genome Institute"/>
            <consortium name="Mycorrhizal Genomics Consortium"/>
            <person name="Kohler A."/>
            <person name="Kuo A."/>
            <person name="Nagy L.G."/>
            <person name="Floudas D."/>
            <person name="Copeland A."/>
            <person name="Barry K.W."/>
            <person name="Cichocki N."/>
            <person name="Veneault-Fourrey C."/>
            <person name="LaButti K."/>
            <person name="Lindquist E.A."/>
            <person name="Lipzen A."/>
            <person name="Lundell T."/>
            <person name="Morin E."/>
            <person name="Murat C."/>
            <person name="Riley R."/>
            <person name="Ohm R."/>
            <person name="Sun H."/>
            <person name="Tunlid A."/>
            <person name="Henrissat B."/>
            <person name="Grigoriev I.V."/>
            <person name="Hibbett D.S."/>
            <person name="Martin F."/>
        </authorList>
    </citation>
    <scope>NUCLEOTIDE SEQUENCE [LARGE SCALE GENOMIC DNA]</scope>
    <source>
        <strain evidence="3">Foug A</strain>
    </source>
</reference>
<feature type="compositionally biased region" description="Basic and acidic residues" evidence="1">
    <location>
        <begin position="21"/>
        <end position="37"/>
    </location>
</feature>
<dbReference type="InParanoid" id="A0A0C3DJM2"/>
<gene>
    <name evidence="2" type="ORF">SCLCIDRAFT_1216404</name>
</gene>
<reference evidence="2 3" key="1">
    <citation type="submission" date="2014-04" db="EMBL/GenBank/DDBJ databases">
        <authorList>
            <consortium name="DOE Joint Genome Institute"/>
            <person name="Kuo A."/>
            <person name="Kohler A."/>
            <person name="Nagy L.G."/>
            <person name="Floudas D."/>
            <person name="Copeland A."/>
            <person name="Barry K.W."/>
            <person name="Cichocki N."/>
            <person name="Veneault-Fourrey C."/>
            <person name="LaButti K."/>
            <person name="Lindquist E.A."/>
            <person name="Lipzen A."/>
            <person name="Lundell T."/>
            <person name="Morin E."/>
            <person name="Murat C."/>
            <person name="Sun H."/>
            <person name="Tunlid A."/>
            <person name="Henrissat B."/>
            <person name="Grigoriev I.V."/>
            <person name="Hibbett D.S."/>
            <person name="Martin F."/>
            <person name="Nordberg H.P."/>
            <person name="Cantor M.N."/>
            <person name="Hua S.X."/>
        </authorList>
    </citation>
    <scope>NUCLEOTIDE SEQUENCE [LARGE SCALE GENOMIC DNA]</scope>
    <source>
        <strain evidence="2 3">Foug A</strain>
    </source>
</reference>
<evidence type="ECO:0000256" key="1">
    <source>
        <dbReference type="SAM" id="MobiDB-lite"/>
    </source>
</evidence>
<dbReference type="AlphaFoldDB" id="A0A0C3DJM2"/>
<accession>A0A0C3DJM2</accession>
<protein>
    <submittedName>
        <fullName evidence="2">Uncharacterized protein</fullName>
    </submittedName>
</protein>
<keyword evidence="3" id="KW-1185">Reference proteome</keyword>
<dbReference type="EMBL" id="KN822057">
    <property type="protein sequence ID" value="KIM60905.1"/>
    <property type="molecule type" value="Genomic_DNA"/>
</dbReference>
<dbReference type="HOGENOM" id="CLU_2868939_0_0_1"/>
<evidence type="ECO:0000313" key="2">
    <source>
        <dbReference type="EMBL" id="KIM60905.1"/>
    </source>
</evidence>
<proteinExistence type="predicted"/>
<organism evidence="2 3">
    <name type="scientific">Scleroderma citrinum Foug A</name>
    <dbReference type="NCBI Taxonomy" id="1036808"/>
    <lineage>
        <taxon>Eukaryota</taxon>
        <taxon>Fungi</taxon>
        <taxon>Dikarya</taxon>
        <taxon>Basidiomycota</taxon>
        <taxon>Agaricomycotina</taxon>
        <taxon>Agaricomycetes</taxon>
        <taxon>Agaricomycetidae</taxon>
        <taxon>Boletales</taxon>
        <taxon>Sclerodermatineae</taxon>
        <taxon>Sclerodermataceae</taxon>
        <taxon>Scleroderma</taxon>
    </lineage>
</organism>
<name>A0A0C3DJM2_9AGAM</name>
<dbReference type="Proteomes" id="UP000053989">
    <property type="component" value="Unassembled WGS sequence"/>
</dbReference>